<organism evidence="1 2">
    <name type="scientific">Cyprinus carpio carpio</name>
    <dbReference type="NCBI Taxonomy" id="630221"/>
    <lineage>
        <taxon>Eukaryota</taxon>
        <taxon>Metazoa</taxon>
        <taxon>Chordata</taxon>
        <taxon>Craniata</taxon>
        <taxon>Vertebrata</taxon>
        <taxon>Euteleostomi</taxon>
        <taxon>Actinopterygii</taxon>
        <taxon>Neopterygii</taxon>
        <taxon>Teleostei</taxon>
        <taxon>Ostariophysi</taxon>
        <taxon>Cypriniformes</taxon>
        <taxon>Cyprinidae</taxon>
        <taxon>Cyprininae</taxon>
        <taxon>Cyprinus</taxon>
    </lineage>
</organism>
<evidence type="ECO:0000313" key="2">
    <source>
        <dbReference type="Proteomes" id="UP001108240"/>
    </source>
</evidence>
<sequence length="330" mass="37170">MMQACKDQSAALVRQHIPEHVLSKIPKEWNYIPQDPKFNETSKNSMTLAIQALSFIFTHLPSTIASLPLPVRFLFTVAEKRLSQDARQLRSTGLLLWVLLVSLCQDLENGDTLERLSGQPLERGAKDRLSLLSECLQVSLGQQKGVPKPLVHKVLQGLEEKKPKWASMQLQKARKLCCDSVFECGPAQDRGGPAELTEHKIRQLLLELCHRAGGIQHLRRIHHSVQLNESLLRSVLTPHAETHSHPDSPLGPVVFSSEASSQNQLITQFNPLTECNSIGHNKFDQAAMAEREWNWAQLLPAFQSMSQVTFTTLLSNRSLLIVHRTNQRWG</sequence>
<dbReference type="PANTHER" id="PTHR33960:SF1">
    <property type="entry name" value="SIMILAR TO KIAA0825 PROTEIN"/>
    <property type="match status" value="1"/>
</dbReference>
<dbReference type="Proteomes" id="UP001108240">
    <property type="component" value="Unplaced"/>
</dbReference>
<accession>A0A8C1CU12</accession>
<dbReference type="PANTHER" id="PTHR33960">
    <property type="entry name" value="SIMILAR TO KIAA0825 PROTEIN"/>
    <property type="match status" value="1"/>
</dbReference>
<reference evidence="1" key="2">
    <citation type="submission" date="2025-09" db="UniProtKB">
        <authorList>
            <consortium name="Ensembl"/>
        </authorList>
    </citation>
    <scope>IDENTIFICATION</scope>
</reference>
<proteinExistence type="predicted"/>
<evidence type="ECO:0000313" key="1">
    <source>
        <dbReference type="Ensembl" id="ENSCCRP00000051986.2"/>
    </source>
</evidence>
<keyword evidence="2" id="KW-1185">Reference proteome</keyword>
<name>A0A8C1CU12_CYPCA</name>
<dbReference type="InterPro" id="IPR027993">
    <property type="entry name" value="DUF4495"/>
</dbReference>
<dbReference type="Ensembl" id="ENSCCRT00000056344.2">
    <property type="protein sequence ID" value="ENSCCRP00000051986.2"/>
    <property type="gene ID" value="ENSCCRG00000027807.2"/>
</dbReference>
<dbReference type="GeneTree" id="ENSGT00610000086112"/>
<dbReference type="AlphaFoldDB" id="A0A8C1CU12"/>
<protein>
    <submittedName>
        <fullName evidence="1">KIAA0825</fullName>
    </submittedName>
</protein>
<reference evidence="1" key="1">
    <citation type="submission" date="2025-08" db="UniProtKB">
        <authorList>
            <consortium name="Ensembl"/>
        </authorList>
    </citation>
    <scope>IDENTIFICATION</scope>
</reference>